<keyword evidence="2" id="KW-1185">Reference proteome</keyword>
<evidence type="ECO:0000313" key="2">
    <source>
        <dbReference type="Proteomes" id="UP000631670"/>
    </source>
</evidence>
<gene>
    <name evidence="1" type="ORF">H4696_002722</name>
</gene>
<comment type="caution">
    <text evidence="1">The sequence shown here is derived from an EMBL/GenBank/DDBJ whole genome shotgun (WGS) entry which is preliminary data.</text>
</comment>
<protein>
    <submittedName>
        <fullName evidence="1">Uncharacterized protein</fullName>
    </submittedName>
</protein>
<sequence length="103" mass="10817">MTRPDAAARIAWGLGILAASRRLPVPREVAVALAMRHLAQAVATLRRPNGFVAHWGWTADVAHGVSMLGLAAVSPRWRAAALVNAVVAAAWARAAKQNGGNHV</sequence>
<proteinExistence type="predicted"/>
<dbReference type="RefSeq" id="WP_143264994.1">
    <property type="nucleotide sequence ID" value="NZ_JADBEG010000001.1"/>
</dbReference>
<reference evidence="1 2" key="1">
    <citation type="submission" date="2020-10" db="EMBL/GenBank/DDBJ databases">
        <title>Sequencing the genomes of 1000 actinobacteria strains.</title>
        <authorList>
            <person name="Klenk H.-P."/>
        </authorList>
    </citation>
    <scope>NUCLEOTIDE SEQUENCE [LARGE SCALE GENOMIC DNA]</scope>
    <source>
        <strain evidence="1 2">DSM 44653</strain>
    </source>
</reference>
<dbReference type="EMBL" id="JADBEG010000001">
    <property type="protein sequence ID" value="MBE1495622.1"/>
    <property type="molecule type" value="Genomic_DNA"/>
</dbReference>
<dbReference type="Proteomes" id="UP000631670">
    <property type="component" value="Unassembled WGS sequence"/>
</dbReference>
<name>A0ABR9HY19_9PSEU</name>
<organism evidence="1 2">
    <name type="scientific">Amycolatopsis lexingtonensis</name>
    <dbReference type="NCBI Taxonomy" id="218822"/>
    <lineage>
        <taxon>Bacteria</taxon>
        <taxon>Bacillati</taxon>
        <taxon>Actinomycetota</taxon>
        <taxon>Actinomycetes</taxon>
        <taxon>Pseudonocardiales</taxon>
        <taxon>Pseudonocardiaceae</taxon>
        <taxon>Amycolatopsis</taxon>
    </lineage>
</organism>
<accession>A0ABR9HY19</accession>
<evidence type="ECO:0000313" key="1">
    <source>
        <dbReference type="EMBL" id="MBE1495622.1"/>
    </source>
</evidence>